<proteinExistence type="inferred from homology"/>
<dbReference type="SUPFAM" id="SSF51735">
    <property type="entry name" value="NAD(P)-binding Rossmann-fold domains"/>
    <property type="match status" value="1"/>
</dbReference>
<dbReference type="GO" id="GO:0016616">
    <property type="term" value="F:oxidoreductase activity, acting on the CH-OH group of donors, NAD or NADP as acceptor"/>
    <property type="evidence" value="ECO:0007669"/>
    <property type="project" value="UniProtKB-ARBA"/>
</dbReference>
<dbReference type="PANTHER" id="PTHR43115:SF4">
    <property type="entry name" value="DEHYDROGENASE_REDUCTASE SDR FAMILY MEMBER 11"/>
    <property type="match status" value="1"/>
</dbReference>
<keyword evidence="2" id="KW-0560">Oxidoreductase</keyword>
<gene>
    <name evidence="4" type="ORF">g.5225</name>
</gene>
<dbReference type="Gene3D" id="3.40.50.720">
    <property type="entry name" value="NAD(P)-binding Rossmann-like Domain"/>
    <property type="match status" value="1"/>
</dbReference>
<protein>
    <submittedName>
        <fullName evidence="4">Uncharacterized protein</fullName>
    </submittedName>
</protein>
<evidence type="ECO:0000256" key="1">
    <source>
        <dbReference type="ARBA" id="ARBA00006484"/>
    </source>
</evidence>
<reference evidence="4" key="1">
    <citation type="submission" date="2015-11" db="EMBL/GenBank/DDBJ databases">
        <title>De novo transcriptome assembly of four potential Pierce s Disease insect vectors from Arizona vineyards.</title>
        <authorList>
            <person name="Tassone E.E."/>
        </authorList>
    </citation>
    <scope>NUCLEOTIDE SEQUENCE</scope>
</reference>
<comment type="similarity">
    <text evidence="1 3">Belongs to the short-chain dehydrogenases/reductases (SDR) family.</text>
</comment>
<dbReference type="PANTHER" id="PTHR43115">
    <property type="entry name" value="DEHYDROGENASE/REDUCTASE SDR FAMILY MEMBER 11"/>
    <property type="match status" value="1"/>
</dbReference>
<dbReference type="InterPro" id="IPR002347">
    <property type="entry name" value="SDR_fam"/>
</dbReference>
<name>A0A1B6HE92_9HEMI</name>
<dbReference type="Pfam" id="PF00106">
    <property type="entry name" value="adh_short"/>
    <property type="match status" value="1"/>
</dbReference>
<dbReference type="AlphaFoldDB" id="A0A1B6HE92"/>
<dbReference type="EMBL" id="GECU01034720">
    <property type="protein sequence ID" value="JAS72986.1"/>
    <property type="molecule type" value="Transcribed_RNA"/>
</dbReference>
<dbReference type="InterPro" id="IPR036291">
    <property type="entry name" value="NAD(P)-bd_dom_sf"/>
</dbReference>
<accession>A0A1B6HE92</accession>
<dbReference type="PRINTS" id="PR00081">
    <property type="entry name" value="GDHRDH"/>
</dbReference>
<dbReference type="PRINTS" id="PR00080">
    <property type="entry name" value="SDRFAMILY"/>
</dbReference>
<dbReference type="FunFam" id="3.40.50.720:FF:000047">
    <property type="entry name" value="NADP-dependent L-serine/L-allo-threonine dehydrogenase"/>
    <property type="match status" value="1"/>
</dbReference>
<organism evidence="4">
    <name type="scientific">Homalodisca liturata</name>
    <dbReference type="NCBI Taxonomy" id="320908"/>
    <lineage>
        <taxon>Eukaryota</taxon>
        <taxon>Metazoa</taxon>
        <taxon>Ecdysozoa</taxon>
        <taxon>Arthropoda</taxon>
        <taxon>Hexapoda</taxon>
        <taxon>Insecta</taxon>
        <taxon>Pterygota</taxon>
        <taxon>Neoptera</taxon>
        <taxon>Paraneoptera</taxon>
        <taxon>Hemiptera</taxon>
        <taxon>Auchenorrhyncha</taxon>
        <taxon>Membracoidea</taxon>
        <taxon>Cicadellidae</taxon>
        <taxon>Cicadellinae</taxon>
        <taxon>Proconiini</taxon>
        <taxon>Homalodisca</taxon>
    </lineage>
</organism>
<evidence type="ECO:0000256" key="3">
    <source>
        <dbReference type="RuleBase" id="RU000363"/>
    </source>
</evidence>
<sequence length="243" mass="26238">MERWDGKVAVVTGASSGIGRAIAHTLVTHGITVVGIGRNYAALKKVADHCRGKKGKFYPKAIDINNELQVVALFHRINMKLGGVYILINCAGVFVDSGLIDGKPAAWGVVLQAQLLGLSICSREAVRSMKRFQHEGTIININSAAGHSIPLHPMPPMHTVAKHGVTALTELLRRELAGQKLPIRITSLSPGFVKTEKLEAIPAFKNKPLLELQDVTNAVVFILSAPQHLEIGEVTLRAHGSEF</sequence>
<evidence type="ECO:0000313" key="4">
    <source>
        <dbReference type="EMBL" id="JAS72986.1"/>
    </source>
</evidence>
<evidence type="ECO:0000256" key="2">
    <source>
        <dbReference type="ARBA" id="ARBA00023002"/>
    </source>
</evidence>